<keyword evidence="3" id="KW-1185">Reference proteome</keyword>
<evidence type="ECO:0000256" key="1">
    <source>
        <dbReference type="SAM" id="SignalP"/>
    </source>
</evidence>
<keyword evidence="1" id="KW-0732">Signal</keyword>
<evidence type="ECO:0000313" key="2">
    <source>
        <dbReference type="EMBL" id="ACM18571.1"/>
    </source>
</evidence>
<dbReference type="EMBL" id="CP001390">
    <property type="protein sequence ID" value="ACM18571.1"/>
    <property type="molecule type" value="Genomic_DNA"/>
</dbReference>
<evidence type="ECO:0008006" key="4">
    <source>
        <dbReference type="Google" id="ProtNLM"/>
    </source>
</evidence>
<dbReference type="eggNOG" id="COG2911">
    <property type="taxonomic scope" value="Bacteria"/>
</dbReference>
<proteinExistence type="predicted"/>
<sequence length="449" mass="47597">MIKRLGLSAATLLLFAAPAMAEETAPYNCDYSPSCEVAPGVYGAMASPVKSKFNLSLGGYVKLDYAHNTNAVGPRSPVAFQNLPINGSKDESIFTAKQSRLWFKVAGPTFLGAKTNALVEADFYGGGSAATTNENPNFRLRHAYGSLDWANTQVLFGQFWDVFGPAAADTIDFSQGSSTGAPNNPRVPQIRLTQKYNLNADNSLKLVLSLQNPGQDSASGAAASFSKTGGYGSLVNAAGQIMFSSKALGVSPGFMGLGMSPLQAGLFGLGGRQKIAGNHQVDVYGYGVYGFVPLLKSKDGKNRAMTMSLETQAYIASGMDMQGATALSVVGSKPDLTGAKGYGYYGQLKFYPTQDMGITGGYNRRSVLNSDNYNGLSAATIGLSQGAVNGVERYNELVYANITYDLNAAIRLATEFEHNKTQYMATTTGAATTASGQNNIVRFAAYYFF</sequence>
<dbReference type="HOGENOM" id="CLU_651747_0_0_7"/>
<accession>B9M8N6</accession>
<organism evidence="2 3">
    <name type="scientific">Geotalea daltonii (strain DSM 22248 / JCM 15807 / FRC-32)</name>
    <name type="common">Geobacter daltonii</name>
    <dbReference type="NCBI Taxonomy" id="316067"/>
    <lineage>
        <taxon>Bacteria</taxon>
        <taxon>Pseudomonadati</taxon>
        <taxon>Thermodesulfobacteriota</taxon>
        <taxon>Desulfuromonadia</taxon>
        <taxon>Geobacterales</taxon>
        <taxon>Geobacteraceae</taxon>
        <taxon>Geotalea</taxon>
    </lineage>
</organism>
<feature type="chain" id="PRO_5002888887" description="Porin" evidence="1">
    <location>
        <begin position="22"/>
        <end position="449"/>
    </location>
</feature>
<gene>
    <name evidence="2" type="ordered locus">Geob_0198</name>
</gene>
<evidence type="ECO:0000313" key="3">
    <source>
        <dbReference type="Proteomes" id="UP000007721"/>
    </source>
</evidence>
<dbReference type="KEGG" id="geo:Geob_0198"/>
<feature type="signal peptide" evidence="1">
    <location>
        <begin position="1"/>
        <end position="21"/>
    </location>
</feature>
<name>B9M8N6_GEODF</name>
<protein>
    <recommendedName>
        <fullName evidence="4">Porin</fullName>
    </recommendedName>
</protein>
<dbReference type="AlphaFoldDB" id="B9M8N6"/>
<reference evidence="2 3" key="1">
    <citation type="submission" date="2009-01" db="EMBL/GenBank/DDBJ databases">
        <title>Complete sequence of Geobacter sp. FRC-32.</title>
        <authorList>
            <consortium name="US DOE Joint Genome Institute"/>
            <person name="Lucas S."/>
            <person name="Copeland A."/>
            <person name="Lapidus A."/>
            <person name="Glavina del Rio T."/>
            <person name="Dalin E."/>
            <person name="Tice H."/>
            <person name="Bruce D."/>
            <person name="Goodwin L."/>
            <person name="Pitluck S."/>
            <person name="Saunders E."/>
            <person name="Brettin T."/>
            <person name="Detter J.C."/>
            <person name="Han C."/>
            <person name="Larimer F."/>
            <person name="Land M."/>
            <person name="Hauser L."/>
            <person name="Kyrpides N."/>
            <person name="Ovchinnikova G."/>
            <person name="Kostka J."/>
            <person name="Richardson P."/>
        </authorList>
    </citation>
    <scope>NUCLEOTIDE SEQUENCE [LARGE SCALE GENOMIC DNA]</scope>
    <source>
        <strain evidence="3">DSM 22248 / JCM 15807 / FRC-32</strain>
    </source>
</reference>
<dbReference type="RefSeq" id="WP_012645300.1">
    <property type="nucleotide sequence ID" value="NC_011979.1"/>
</dbReference>
<dbReference type="Proteomes" id="UP000007721">
    <property type="component" value="Chromosome"/>
</dbReference>
<dbReference type="SUPFAM" id="SSF56935">
    <property type="entry name" value="Porins"/>
    <property type="match status" value="1"/>
</dbReference>
<dbReference type="STRING" id="316067.Geob_0198"/>
<dbReference type="OrthoDB" id="9802177at2"/>